<dbReference type="EMBL" id="CP001110">
    <property type="protein sequence ID" value="ACF42491.1"/>
    <property type="molecule type" value="Genomic_DNA"/>
</dbReference>
<protein>
    <recommendedName>
        <fullName evidence="1">PutA RHH domain-containing protein</fullName>
    </recommendedName>
</protein>
<dbReference type="RefSeq" id="WP_012506989.1">
    <property type="nucleotide sequence ID" value="NC_011060.1"/>
</dbReference>
<dbReference type="Pfam" id="PF21775">
    <property type="entry name" value="PutA_1st"/>
    <property type="match status" value="1"/>
</dbReference>
<dbReference type="Proteomes" id="UP000002724">
    <property type="component" value="Chromosome"/>
</dbReference>
<evidence type="ECO:0000313" key="3">
    <source>
        <dbReference type="Proteomes" id="UP000002724"/>
    </source>
</evidence>
<keyword evidence="3" id="KW-1185">Reference proteome</keyword>
<organism evidence="2 3">
    <name type="scientific">Pelodictyon phaeoclathratiforme (strain DSM 5477 / BU-1)</name>
    <dbReference type="NCBI Taxonomy" id="324925"/>
    <lineage>
        <taxon>Bacteria</taxon>
        <taxon>Pseudomonadati</taxon>
        <taxon>Chlorobiota</taxon>
        <taxon>Chlorobiia</taxon>
        <taxon>Chlorobiales</taxon>
        <taxon>Chlorobiaceae</taxon>
        <taxon>Chlorobium/Pelodictyon group</taxon>
        <taxon>Pelodictyon</taxon>
    </lineage>
</organism>
<dbReference type="KEGG" id="pph:Ppha_0145"/>
<dbReference type="STRING" id="324925.Ppha_0145"/>
<dbReference type="Gene3D" id="1.10.1220.10">
    <property type="entry name" value="Met repressor-like"/>
    <property type="match status" value="1"/>
</dbReference>
<reference evidence="2 3" key="1">
    <citation type="submission" date="2008-06" db="EMBL/GenBank/DDBJ databases">
        <title>Complete sequence of Pelodictyon phaeoclathratiforme BU-1.</title>
        <authorList>
            <consortium name="US DOE Joint Genome Institute"/>
            <person name="Lucas S."/>
            <person name="Copeland A."/>
            <person name="Lapidus A."/>
            <person name="Glavina del Rio T."/>
            <person name="Dalin E."/>
            <person name="Tice H."/>
            <person name="Bruce D."/>
            <person name="Goodwin L."/>
            <person name="Pitluck S."/>
            <person name="Schmutz J."/>
            <person name="Larimer F."/>
            <person name="Land M."/>
            <person name="Hauser L."/>
            <person name="Kyrpides N."/>
            <person name="Mikhailova N."/>
            <person name="Liu Z."/>
            <person name="Li T."/>
            <person name="Zhao F."/>
            <person name="Overmann J."/>
            <person name="Bryant D.A."/>
            <person name="Richardson P."/>
        </authorList>
    </citation>
    <scope>NUCLEOTIDE SEQUENCE [LARGE SCALE GENOMIC DNA]</scope>
    <source>
        <strain evidence="3">DSM 5477 / BU-1</strain>
    </source>
</reference>
<sequence>MSQTKGVKLDDTTRQRLAALARIRDRSPHWLMCKAIETFLDREEHYEQEKREDMERWERYQLTGVAVPHEKAAAWMENLAQGKVTSCPT</sequence>
<dbReference type="eggNOG" id="COG3905">
    <property type="taxonomic scope" value="Bacteria"/>
</dbReference>
<accession>B4SB70</accession>
<dbReference type="SUPFAM" id="SSF47598">
    <property type="entry name" value="Ribbon-helix-helix"/>
    <property type="match status" value="1"/>
</dbReference>
<dbReference type="InterPro" id="IPR013321">
    <property type="entry name" value="Arc_rbn_hlx_hlx"/>
</dbReference>
<name>B4SB70_PELPB</name>
<evidence type="ECO:0000313" key="2">
    <source>
        <dbReference type="EMBL" id="ACF42491.1"/>
    </source>
</evidence>
<evidence type="ECO:0000259" key="1">
    <source>
        <dbReference type="Pfam" id="PF21775"/>
    </source>
</evidence>
<dbReference type="CDD" id="cd22233">
    <property type="entry name" value="RHH_CopAso-like"/>
    <property type="match status" value="1"/>
</dbReference>
<dbReference type="AlphaFoldDB" id="B4SB70"/>
<dbReference type="OrthoDB" id="5298181at2"/>
<proteinExistence type="predicted"/>
<gene>
    <name evidence="2" type="ordered locus">Ppha_0145</name>
</gene>
<dbReference type="GO" id="GO:0006355">
    <property type="term" value="P:regulation of DNA-templated transcription"/>
    <property type="evidence" value="ECO:0007669"/>
    <property type="project" value="InterPro"/>
</dbReference>
<dbReference type="InterPro" id="IPR048798">
    <property type="entry name" value="PutA_RHH"/>
</dbReference>
<feature type="domain" description="PutA RHH" evidence="1">
    <location>
        <begin position="10"/>
        <end position="42"/>
    </location>
</feature>
<dbReference type="InterPro" id="IPR010985">
    <property type="entry name" value="Ribbon_hlx_hlx"/>
</dbReference>
<dbReference type="HOGENOM" id="CLU_155311_3_1_10"/>